<reference evidence="1" key="1">
    <citation type="journal article" date="2021" name="PeerJ">
        <title>Extensive microbial diversity within the chicken gut microbiome revealed by metagenomics and culture.</title>
        <authorList>
            <person name="Gilroy R."/>
            <person name="Ravi A."/>
            <person name="Getino M."/>
            <person name="Pursley I."/>
            <person name="Horton D.L."/>
            <person name="Alikhan N.F."/>
            <person name="Baker D."/>
            <person name="Gharbi K."/>
            <person name="Hall N."/>
            <person name="Watson M."/>
            <person name="Adriaenssens E.M."/>
            <person name="Foster-Nyarko E."/>
            <person name="Jarju S."/>
            <person name="Secka A."/>
            <person name="Antonio M."/>
            <person name="Oren A."/>
            <person name="Chaudhuri R.R."/>
            <person name="La Ragione R."/>
            <person name="Hildebrand F."/>
            <person name="Pallen M.J."/>
        </authorList>
    </citation>
    <scope>NUCLEOTIDE SEQUENCE</scope>
    <source>
        <strain evidence="1">CHK179-7159</strain>
    </source>
</reference>
<comment type="caution">
    <text evidence="1">The sequence shown here is derived from an EMBL/GenBank/DDBJ whole genome shotgun (WGS) entry which is preliminary data.</text>
</comment>
<dbReference type="Gene3D" id="2.60.40.10">
    <property type="entry name" value="Immunoglobulins"/>
    <property type="match status" value="1"/>
</dbReference>
<dbReference type="AlphaFoldDB" id="A0A9D2KZS1"/>
<evidence type="ECO:0000313" key="1">
    <source>
        <dbReference type="EMBL" id="HJA91695.1"/>
    </source>
</evidence>
<accession>A0A9D2KZS1</accession>
<name>A0A9D2KZS1_9FIRM</name>
<proteinExistence type="predicted"/>
<dbReference type="EMBL" id="DWYY01000009">
    <property type="protein sequence ID" value="HJA91695.1"/>
    <property type="molecule type" value="Genomic_DNA"/>
</dbReference>
<dbReference type="InterPro" id="IPR013783">
    <property type="entry name" value="Ig-like_fold"/>
</dbReference>
<gene>
    <name evidence="1" type="ORF">H9717_01005</name>
</gene>
<reference evidence="1" key="2">
    <citation type="submission" date="2021-04" db="EMBL/GenBank/DDBJ databases">
        <authorList>
            <person name="Gilroy R."/>
        </authorList>
    </citation>
    <scope>NUCLEOTIDE SEQUENCE</scope>
    <source>
        <strain evidence="1">CHK179-7159</strain>
    </source>
</reference>
<organism evidence="1 2">
    <name type="scientific">Candidatus Eisenbergiella merdipullorum</name>
    <dbReference type="NCBI Taxonomy" id="2838553"/>
    <lineage>
        <taxon>Bacteria</taxon>
        <taxon>Bacillati</taxon>
        <taxon>Bacillota</taxon>
        <taxon>Clostridia</taxon>
        <taxon>Lachnospirales</taxon>
        <taxon>Lachnospiraceae</taxon>
        <taxon>Eisenbergiella</taxon>
    </lineage>
</organism>
<evidence type="ECO:0000313" key="2">
    <source>
        <dbReference type="Proteomes" id="UP000886858"/>
    </source>
</evidence>
<dbReference type="Proteomes" id="UP000886858">
    <property type="component" value="Unassembled WGS sequence"/>
</dbReference>
<sequence>MKKIVAVLCTLDVILMALSVVLYMDEDRTPPVIHMEETDMRYREGMSDSELLEGVSATDETDGDVTGSLVVEKVSETGDGTVIVTYGARDQSNNVAKASRVMEEVH</sequence>
<protein>
    <submittedName>
        <fullName evidence="1">Uncharacterized protein</fullName>
    </submittedName>
</protein>